<keyword evidence="1" id="KW-0732">Signal</keyword>
<proteinExistence type="predicted"/>
<reference evidence="2 3" key="1">
    <citation type="submission" date="2018-01" db="EMBL/GenBank/DDBJ databases">
        <title>Genomic Sequence of Chromobacterium MWU13-2610 from wild cranberry bogs within the Cape Cod National Seashore.</title>
        <authorList>
            <person name="O'Hara-Hanley K."/>
            <person name="Soby S."/>
            <person name="Harrison A."/>
        </authorList>
    </citation>
    <scope>NUCLEOTIDE SEQUENCE [LARGE SCALE GENOMIC DNA]</scope>
    <source>
        <strain evidence="2 3">MWU13-2610</strain>
    </source>
</reference>
<gene>
    <name evidence="2" type="ORF">C2134_06525</name>
</gene>
<evidence type="ECO:0000313" key="3">
    <source>
        <dbReference type="Proteomes" id="UP000236416"/>
    </source>
</evidence>
<keyword evidence="3" id="KW-1185">Reference proteome</keyword>
<dbReference type="Proteomes" id="UP000236416">
    <property type="component" value="Unassembled WGS sequence"/>
</dbReference>
<feature type="chain" id="PRO_5014469683" evidence="1">
    <location>
        <begin position="32"/>
        <end position="323"/>
    </location>
</feature>
<dbReference type="PROSITE" id="PS51257">
    <property type="entry name" value="PROKAR_LIPOPROTEIN"/>
    <property type="match status" value="1"/>
</dbReference>
<organism evidence="2 3">
    <name type="scientific">Chromobacterium sinusclupearum</name>
    <dbReference type="NCBI Taxonomy" id="2077146"/>
    <lineage>
        <taxon>Bacteria</taxon>
        <taxon>Pseudomonadati</taxon>
        <taxon>Pseudomonadota</taxon>
        <taxon>Betaproteobacteria</taxon>
        <taxon>Neisseriales</taxon>
        <taxon>Chromobacteriaceae</taxon>
        <taxon>Chromobacterium</taxon>
    </lineage>
</organism>
<sequence>MKMNTPDRIPALSLAAFAAAACLALSMPARADENGVSFWLPGQIGTFAAVQNDPGWSWSFSAYHGKASSESVKRNRKGAVSASLQSTPNDLLFVSPTYTFATPVAGAQLAVSMTGYYGRAEAYASQSTTTVRGRTRSQSSDDVHDGFGDLYPMATMKWNRGNHNYLAYATMGVPVGAYDPNRNANLGLNHWSYDGGGGYTYLNEKTGTEFSAVLGLTFNQKNPDTDYKNGNDAHLDVSLSQFLNEDFHIGLVGYAYHQLENDSAPGLGKKDYKARVAGLGPQLGYFFKVGQQKWYANLKAYDEFDAHNRTSGWNAWLTLFVPI</sequence>
<dbReference type="AlphaFoldDB" id="A0A2K4MQU9"/>
<dbReference type="EMBL" id="PPTF01000020">
    <property type="protein sequence ID" value="POA99491.1"/>
    <property type="molecule type" value="Genomic_DNA"/>
</dbReference>
<protein>
    <submittedName>
        <fullName evidence="2">Phenol degradation protein</fullName>
    </submittedName>
</protein>
<feature type="signal peptide" evidence="1">
    <location>
        <begin position="1"/>
        <end position="31"/>
    </location>
</feature>
<comment type="caution">
    <text evidence="2">The sequence shown here is derived from an EMBL/GenBank/DDBJ whole genome shotgun (WGS) entry which is preliminary data.</text>
</comment>
<accession>A0A2K4MQU9</accession>
<name>A0A2K4MQU9_9NEIS</name>
<dbReference type="Pfam" id="PF13557">
    <property type="entry name" value="Phenol_MetA_deg"/>
    <property type="match status" value="1"/>
</dbReference>
<dbReference type="InterPro" id="IPR025737">
    <property type="entry name" value="FApF"/>
</dbReference>
<evidence type="ECO:0000313" key="2">
    <source>
        <dbReference type="EMBL" id="POA99491.1"/>
    </source>
</evidence>
<evidence type="ECO:0000256" key="1">
    <source>
        <dbReference type="SAM" id="SignalP"/>
    </source>
</evidence>